<evidence type="ECO:0000313" key="2">
    <source>
        <dbReference type="EMBL" id="WIA18313.1"/>
    </source>
</evidence>
<dbReference type="PANTHER" id="PTHR37218:SF2">
    <property type="entry name" value="COILED-COIL PROTEIN"/>
    <property type="match status" value="1"/>
</dbReference>
<accession>A0ABY8UA38</accession>
<evidence type="ECO:0000256" key="1">
    <source>
        <dbReference type="SAM" id="MobiDB-lite"/>
    </source>
</evidence>
<protein>
    <recommendedName>
        <fullName evidence="4">Ribosome biogenesis protein NOP53</fullName>
    </recommendedName>
</protein>
<reference evidence="2 3" key="1">
    <citation type="submission" date="2023-05" db="EMBL/GenBank/DDBJ databases">
        <title>A 100% complete, gapless, phased diploid assembly of the Scenedesmus obliquus UTEX 3031 genome.</title>
        <authorList>
            <person name="Biondi T.C."/>
            <person name="Hanschen E.R."/>
            <person name="Kwon T."/>
            <person name="Eng W."/>
            <person name="Kruse C.P.S."/>
            <person name="Koehler S.I."/>
            <person name="Kunde Y."/>
            <person name="Gleasner C.D."/>
            <person name="You Mak K.T."/>
            <person name="Polle J."/>
            <person name="Hovde B.T."/>
            <person name="Starkenburg S.R."/>
        </authorList>
    </citation>
    <scope>NUCLEOTIDE SEQUENCE [LARGE SCALE GENOMIC DNA]</scope>
    <source>
        <strain evidence="2 3">DOE0152z</strain>
    </source>
</reference>
<feature type="compositionally biased region" description="Low complexity" evidence="1">
    <location>
        <begin position="57"/>
        <end position="67"/>
    </location>
</feature>
<feature type="compositionally biased region" description="Low complexity" evidence="1">
    <location>
        <begin position="126"/>
        <end position="146"/>
    </location>
</feature>
<dbReference type="EMBL" id="CP126216">
    <property type="protein sequence ID" value="WIA18313.1"/>
    <property type="molecule type" value="Genomic_DNA"/>
</dbReference>
<feature type="region of interest" description="Disordered" evidence="1">
    <location>
        <begin position="17"/>
        <end position="286"/>
    </location>
</feature>
<evidence type="ECO:0000313" key="3">
    <source>
        <dbReference type="Proteomes" id="UP001244341"/>
    </source>
</evidence>
<proteinExistence type="predicted"/>
<dbReference type="Proteomes" id="UP001244341">
    <property type="component" value="Chromosome 9b"/>
</dbReference>
<feature type="compositionally biased region" description="Low complexity" evidence="1">
    <location>
        <begin position="214"/>
        <end position="231"/>
    </location>
</feature>
<sequence>MSGKAIRRRAKLVKAANQGNLAKAARGRASATLPLPSAPTKDDYVEKVPASLRRMMALKAAAAQPPAKKQKLDHHQQQQQQQRQQQKPGSNQQQRHPAQQQQQQQQQSAGRSDSQAAGKPPQINKASAAGAVSDTAAAANSAAAAGNSGGAIWEQPKRLKQRKKDYLNAKKLKKKGRKPAKDQELDVDRPVFGEVVHAPPKVHLKSKHWDRAAAKSAQEQQQQQQQQAGAKQRQKQRQKQQAPAAKRQKQEAALLELREQAIEGYRAGRGPREGHATLDTLKQLVK</sequence>
<keyword evidence="3" id="KW-1185">Reference proteome</keyword>
<gene>
    <name evidence="2" type="ORF">OEZ85_009778</name>
</gene>
<organism evidence="2 3">
    <name type="scientific">Tetradesmus obliquus</name>
    <name type="common">Green alga</name>
    <name type="synonym">Acutodesmus obliquus</name>
    <dbReference type="NCBI Taxonomy" id="3088"/>
    <lineage>
        <taxon>Eukaryota</taxon>
        <taxon>Viridiplantae</taxon>
        <taxon>Chlorophyta</taxon>
        <taxon>core chlorophytes</taxon>
        <taxon>Chlorophyceae</taxon>
        <taxon>CS clade</taxon>
        <taxon>Sphaeropleales</taxon>
        <taxon>Scenedesmaceae</taxon>
        <taxon>Tetradesmus</taxon>
    </lineage>
</organism>
<feature type="compositionally biased region" description="Low complexity" evidence="1">
    <location>
        <begin position="77"/>
        <end position="117"/>
    </location>
</feature>
<evidence type="ECO:0008006" key="4">
    <source>
        <dbReference type="Google" id="ProtNLM"/>
    </source>
</evidence>
<feature type="compositionally biased region" description="Basic and acidic residues" evidence="1">
    <location>
        <begin position="179"/>
        <end position="191"/>
    </location>
</feature>
<name>A0ABY8UA38_TETOB</name>
<dbReference type="PANTHER" id="PTHR37218">
    <property type="entry name" value="COILED-COIL PROTEIN"/>
    <property type="match status" value="1"/>
</dbReference>